<keyword evidence="5" id="KW-0460">Magnesium</keyword>
<evidence type="ECO:0000256" key="1">
    <source>
        <dbReference type="ARBA" id="ARBA00001946"/>
    </source>
</evidence>
<evidence type="ECO:0000313" key="7">
    <source>
        <dbReference type="Proteomes" id="UP000033867"/>
    </source>
</evidence>
<evidence type="ECO:0000313" key="6">
    <source>
        <dbReference type="EMBL" id="KKS72066.1"/>
    </source>
</evidence>
<dbReference type="GO" id="GO:0006796">
    <property type="term" value="P:phosphate-containing compound metabolic process"/>
    <property type="evidence" value="ECO:0007669"/>
    <property type="project" value="InterPro"/>
</dbReference>
<proteinExistence type="predicted"/>
<dbReference type="GO" id="GO:0000287">
    <property type="term" value="F:magnesium ion binding"/>
    <property type="evidence" value="ECO:0007669"/>
    <property type="project" value="InterPro"/>
</dbReference>
<evidence type="ECO:0000256" key="2">
    <source>
        <dbReference type="ARBA" id="ARBA00012146"/>
    </source>
</evidence>
<dbReference type="EMBL" id="LCEK01000014">
    <property type="protein sequence ID" value="KKS72066.1"/>
    <property type="molecule type" value="Genomic_DNA"/>
</dbReference>
<comment type="cofactor">
    <cofactor evidence="1">
        <name>Mg(2+)</name>
        <dbReference type="ChEBI" id="CHEBI:18420"/>
    </cofactor>
</comment>
<comment type="caution">
    <text evidence="6">The sequence shown here is derived from an EMBL/GenBank/DDBJ whole genome shotgun (WGS) entry which is preliminary data.</text>
</comment>
<dbReference type="GO" id="GO:0005737">
    <property type="term" value="C:cytoplasm"/>
    <property type="evidence" value="ECO:0007669"/>
    <property type="project" value="InterPro"/>
</dbReference>
<reference evidence="6 7" key="1">
    <citation type="journal article" date="2015" name="Nature">
        <title>rRNA introns, odd ribosomes, and small enigmatic genomes across a large radiation of phyla.</title>
        <authorList>
            <person name="Brown C.T."/>
            <person name="Hug L.A."/>
            <person name="Thomas B.C."/>
            <person name="Sharon I."/>
            <person name="Castelle C.J."/>
            <person name="Singh A."/>
            <person name="Wilkins M.J."/>
            <person name="Williams K.H."/>
            <person name="Banfield J.F."/>
        </authorList>
    </citation>
    <scope>NUCLEOTIDE SEQUENCE [LARGE SCALE GENOMIC DNA]</scope>
</reference>
<dbReference type="GO" id="GO:0004427">
    <property type="term" value="F:inorganic diphosphate phosphatase activity"/>
    <property type="evidence" value="ECO:0007669"/>
    <property type="project" value="UniProtKB-EC"/>
</dbReference>
<dbReference type="InterPro" id="IPR036649">
    <property type="entry name" value="Pyrophosphatase_sf"/>
</dbReference>
<dbReference type="Pfam" id="PF00719">
    <property type="entry name" value="Pyrophosphatase"/>
    <property type="match status" value="1"/>
</dbReference>
<dbReference type="Proteomes" id="UP000033867">
    <property type="component" value="Unassembled WGS sequence"/>
</dbReference>
<dbReference type="Gene3D" id="3.90.80.10">
    <property type="entry name" value="Inorganic pyrophosphatase"/>
    <property type="match status" value="1"/>
</dbReference>
<dbReference type="SUPFAM" id="SSF50324">
    <property type="entry name" value="Inorganic pyrophosphatase"/>
    <property type="match status" value="1"/>
</dbReference>
<dbReference type="AlphaFoldDB" id="A0A0G1DMK0"/>
<keyword evidence="4" id="KW-0378">Hydrolase</keyword>
<sequence>MDTDFLDELKSFLGKKVHITIDRPMHSLHPEYGFVYEVNYGFVPDTLAPDKEEIDAYLLGVHEQVEFFDGICVAIMHRKDDQDDKLIVVPESYMGITDQEIVDSVFFQEKWFDSVLIR</sequence>
<keyword evidence="3" id="KW-0479">Metal-binding</keyword>
<evidence type="ECO:0000256" key="4">
    <source>
        <dbReference type="ARBA" id="ARBA00022801"/>
    </source>
</evidence>
<gene>
    <name evidence="6" type="ORF">UV42_C0014G0005</name>
</gene>
<protein>
    <recommendedName>
        <fullName evidence="2">inorganic diphosphatase</fullName>
        <ecNumber evidence="2">3.6.1.1</ecNumber>
    </recommendedName>
</protein>
<name>A0A0G1DMK0_9BACT</name>
<organism evidence="6 7">
    <name type="scientific">Candidatus Magasanikbacteria bacterium GW2011_GWE2_42_7</name>
    <dbReference type="NCBI Taxonomy" id="1619052"/>
    <lineage>
        <taxon>Bacteria</taxon>
        <taxon>Candidatus Magasanikiibacteriota</taxon>
    </lineage>
</organism>
<accession>A0A0G1DMK0</accession>
<dbReference type="InterPro" id="IPR008162">
    <property type="entry name" value="Pyrophosphatase"/>
</dbReference>
<evidence type="ECO:0000256" key="5">
    <source>
        <dbReference type="ARBA" id="ARBA00022842"/>
    </source>
</evidence>
<dbReference type="EC" id="3.6.1.1" evidence="2"/>
<evidence type="ECO:0000256" key="3">
    <source>
        <dbReference type="ARBA" id="ARBA00022723"/>
    </source>
</evidence>